<dbReference type="RefSeq" id="WP_114022063.1">
    <property type="nucleotide sequence ID" value="NZ_QOIN01000042.1"/>
</dbReference>
<organism evidence="2 3">
    <name type="scientific">Streptomyces diacarni</name>
    <dbReference type="NCBI Taxonomy" id="2800381"/>
    <lineage>
        <taxon>Bacteria</taxon>
        <taxon>Bacillati</taxon>
        <taxon>Actinomycetota</taxon>
        <taxon>Actinomycetes</taxon>
        <taxon>Kitasatosporales</taxon>
        <taxon>Streptomycetaceae</taxon>
        <taxon>Streptomyces</taxon>
    </lineage>
</organism>
<name>A0A367EZX9_9ACTN</name>
<reference evidence="2 3" key="1">
    <citation type="submission" date="2018-06" db="EMBL/GenBank/DDBJ databases">
        <title>Streptomyces reniochalinae sp. nov. and Streptomyces diacarnus sp. nov. from marine sponges.</title>
        <authorList>
            <person name="Li L."/>
        </authorList>
    </citation>
    <scope>NUCLEOTIDE SEQUENCE [LARGE SCALE GENOMIC DNA]</scope>
    <source>
        <strain evidence="2 3">LHW51701</strain>
    </source>
</reference>
<dbReference type="EMBL" id="QOIN01000042">
    <property type="protein sequence ID" value="RCG23571.1"/>
    <property type="molecule type" value="Genomic_DNA"/>
</dbReference>
<dbReference type="Proteomes" id="UP000252914">
    <property type="component" value="Unassembled WGS sequence"/>
</dbReference>
<feature type="domain" description="CdiI immunity protein" evidence="1">
    <location>
        <begin position="127"/>
        <end position="215"/>
    </location>
</feature>
<dbReference type="AlphaFoldDB" id="A0A367EZX9"/>
<dbReference type="Pfam" id="PF18593">
    <property type="entry name" value="CdiI_2"/>
    <property type="match status" value="1"/>
</dbReference>
<sequence length="231" mass="26078">MAMEPLEFDRRYGEMQRVMNAHLGWAVDAGEGEEASDAVQAYIRHTRHRQPWLLAVAERQLREYARNPPGRLRLRLGEYYRIPDVGLPETEIQDWLLRLADAVRRGAESDAAPRPCSPRTHWEWHARFPELGQLLGGWFSQDMPDEFADHMAALDDYLGSTDPDLVARLCGELHEVLALRLAEEDYAHVVTELGMEVDPPAPYTAAAWLTLVAERVAGPSPREGLSSADRG</sequence>
<proteinExistence type="predicted"/>
<comment type="caution">
    <text evidence="2">The sequence shown here is derived from an EMBL/GenBank/DDBJ whole genome shotgun (WGS) entry which is preliminary data.</text>
</comment>
<evidence type="ECO:0000259" key="1">
    <source>
        <dbReference type="Pfam" id="PF18593"/>
    </source>
</evidence>
<evidence type="ECO:0000313" key="3">
    <source>
        <dbReference type="Proteomes" id="UP000252914"/>
    </source>
</evidence>
<evidence type="ECO:0000313" key="2">
    <source>
        <dbReference type="EMBL" id="RCG23571.1"/>
    </source>
</evidence>
<accession>A0A367EZX9</accession>
<keyword evidence="3" id="KW-1185">Reference proteome</keyword>
<gene>
    <name evidence="2" type="ORF">DTL70_12940</name>
</gene>
<protein>
    <recommendedName>
        <fullName evidence="1">CdiI immunity protein domain-containing protein</fullName>
    </recommendedName>
</protein>
<dbReference type="InterPro" id="IPR041129">
    <property type="entry name" value="CdiI_2"/>
</dbReference>